<dbReference type="EMBL" id="CP000362">
    <property type="protein sequence ID" value="ABG33093.1"/>
    <property type="molecule type" value="Genomic_DNA"/>
</dbReference>
<protein>
    <recommendedName>
        <fullName evidence="12">3-dehydroquinate synthase</fullName>
    </recommendedName>
</protein>
<dbReference type="GO" id="GO:0046872">
    <property type="term" value="F:metal ion binding"/>
    <property type="evidence" value="ECO:0007669"/>
    <property type="project" value="UniProtKB-KW"/>
</dbReference>
<evidence type="ECO:0000313" key="11">
    <source>
        <dbReference type="Proteomes" id="UP000007029"/>
    </source>
</evidence>
<keyword evidence="2" id="KW-0444">Lipid biosynthesis</keyword>
<dbReference type="KEGG" id="rde:RD1_3615"/>
<evidence type="ECO:0000256" key="2">
    <source>
        <dbReference type="ARBA" id="ARBA00022516"/>
    </source>
</evidence>
<dbReference type="Proteomes" id="UP000007029">
    <property type="component" value="Chromosome"/>
</dbReference>
<dbReference type="CDD" id="cd08175">
    <property type="entry name" value="G1PDH"/>
    <property type="match status" value="1"/>
</dbReference>
<keyword evidence="6" id="KW-0520">NAD</keyword>
<evidence type="ECO:0000256" key="8">
    <source>
        <dbReference type="ARBA" id="ARBA00023209"/>
    </source>
</evidence>
<dbReference type="OrthoDB" id="8842430at2"/>
<dbReference type="STRING" id="375451.RD1_3615"/>
<dbReference type="eggNOG" id="COG0371">
    <property type="taxonomic scope" value="Bacteria"/>
</dbReference>
<dbReference type="PANTHER" id="PTHR43616">
    <property type="entry name" value="GLYCEROL DEHYDROGENASE"/>
    <property type="match status" value="1"/>
</dbReference>
<dbReference type="InterPro" id="IPR032837">
    <property type="entry name" value="G1PDH"/>
</dbReference>
<dbReference type="Gene3D" id="3.40.50.1970">
    <property type="match status" value="1"/>
</dbReference>
<reference evidence="10 11" key="1">
    <citation type="journal article" date="2007" name="J. Bacteriol.">
        <title>The complete genome sequence of Roseobacter denitrificans reveals a mixotrophic rather than photosynthetic metabolism.</title>
        <authorList>
            <person name="Swingley W.D."/>
            <person name="Sadekar S."/>
            <person name="Mastrian S.D."/>
            <person name="Matthies H.J."/>
            <person name="Hao J."/>
            <person name="Ramos H."/>
            <person name="Acharya C.R."/>
            <person name="Conrad A.L."/>
            <person name="Taylor H.L."/>
            <person name="Dejesa L.C."/>
            <person name="Shah M.K."/>
            <person name="O'huallachain M.E."/>
            <person name="Lince M.T."/>
            <person name="Blankenship R.E."/>
            <person name="Beatty J.T."/>
            <person name="Touchman J.W."/>
        </authorList>
    </citation>
    <scope>NUCLEOTIDE SEQUENCE [LARGE SCALE GENOMIC DNA]</scope>
    <source>
        <strain evidence="11">ATCC 33942 / OCh 114</strain>
    </source>
</reference>
<evidence type="ECO:0000256" key="7">
    <source>
        <dbReference type="ARBA" id="ARBA00023098"/>
    </source>
</evidence>
<evidence type="ECO:0000256" key="4">
    <source>
        <dbReference type="ARBA" id="ARBA00022857"/>
    </source>
</evidence>
<sequence>MGLAEIDSRNWTSLIDDIVTGDFYDAEAGKKVSVPYESIVFEQSLDGQEEALISRLKLGEKLAVVADENTYDVLGGRVARALKRIGSEPAIVLKNPHADMQTAAALADQLKGYDSVIAVGSGTLNDLCKYVTAQDGRRYAVFATAASMNGYTSTTASMTLDSGLKVSLPAQAPAGFFVDMAVSAAAPSHLTASGFADCIARSVAQVDWWMSHRVLGTLYRSVPFDIQIADEIELNKCAHLLPKGDIEATARLYRVLTLCGLGIGFIGMSNPGSMGEHQISHYIDCFAGARHPGTLHGQQVGVASLTMARIQQGLLAQDNAPVMKPTPIDTEGMKQRMGGAAADCIQQLQRKALDGDALDAVNQKLAALWPELQRELRQFMIPVEEMEKLLSDAGAPTTAADLGIDLEFYREAVRHGHEMRDRFSFVDIAANAGQLEQFIAIQT</sequence>
<gene>
    <name evidence="10" type="ordered locus">RD1_3615</name>
</gene>
<evidence type="ECO:0000256" key="9">
    <source>
        <dbReference type="ARBA" id="ARBA00023264"/>
    </source>
</evidence>
<keyword evidence="8" id="KW-0594">Phospholipid biosynthesis</keyword>
<proteinExistence type="predicted"/>
<keyword evidence="4" id="KW-0521">NADP</keyword>
<evidence type="ECO:0000256" key="3">
    <source>
        <dbReference type="ARBA" id="ARBA00022723"/>
    </source>
</evidence>
<accession>Q162K0</accession>
<organism evidence="10 11">
    <name type="scientific">Roseobacter denitrificans (strain ATCC 33942 / OCh 114)</name>
    <name type="common">Erythrobacter sp. (strain OCh 114)</name>
    <name type="synonym">Roseobacter denitrificans</name>
    <dbReference type="NCBI Taxonomy" id="375451"/>
    <lineage>
        <taxon>Bacteria</taxon>
        <taxon>Pseudomonadati</taxon>
        <taxon>Pseudomonadota</taxon>
        <taxon>Alphaproteobacteria</taxon>
        <taxon>Rhodobacterales</taxon>
        <taxon>Roseobacteraceae</taxon>
        <taxon>Roseobacter</taxon>
    </lineage>
</organism>
<dbReference type="HOGENOM" id="CLU_038362_1_0_5"/>
<evidence type="ECO:0000313" key="10">
    <source>
        <dbReference type="EMBL" id="ABG33093.1"/>
    </source>
</evidence>
<dbReference type="InterPro" id="IPR016205">
    <property type="entry name" value="Glycerol_DH"/>
</dbReference>
<dbReference type="Gene3D" id="1.20.1090.10">
    <property type="entry name" value="Dehydroquinate synthase-like - alpha domain"/>
    <property type="match status" value="1"/>
</dbReference>
<keyword evidence="9" id="KW-1208">Phospholipid metabolism</keyword>
<keyword evidence="7" id="KW-0443">Lipid metabolism</keyword>
<dbReference type="PANTHER" id="PTHR43616:SF5">
    <property type="entry name" value="GLYCEROL DEHYDROGENASE 1"/>
    <property type="match status" value="1"/>
</dbReference>
<evidence type="ECO:0000256" key="1">
    <source>
        <dbReference type="ARBA" id="ARBA00022490"/>
    </source>
</evidence>
<evidence type="ECO:0000256" key="6">
    <source>
        <dbReference type="ARBA" id="ARBA00023027"/>
    </source>
</evidence>
<name>Q162K0_ROSDO</name>
<keyword evidence="11" id="KW-1185">Reference proteome</keyword>
<keyword evidence="1" id="KW-0963">Cytoplasm</keyword>
<evidence type="ECO:0008006" key="12">
    <source>
        <dbReference type="Google" id="ProtNLM"/>
    </source>
</evidence>
<keyword evidence="5" id="KW-0560">Oxidoreductase</keyword>
<dbReference type="GO" id="GO:0008654">
    <property type="term" value="P:phospholipid biosynthetic process"/>
    <property type="evidence" value="ECO:0007669"/>
    <property type="project" value="UniProtKB-KW"/>
</dbReference>
<dbReference type="Pfam" id="PF13685">
    <property type="entry name" value="Fe-ADH_2"/>
    <property type="match status" value="1"/>
</dbReference>
<keyword evidence="3" id="KW-0479">Metal-binding</keyword>
<dbReference type="AlphaFoldDB" id="Q162K0"/>
<dbReference type="SUPFAM" id="SSF56796">
    <property type="entry name" value="Dehydroquinate synthase-like"/>
    <property type="match status" value="1"/>
</dbReference>
<dbReference type="RefSeq" id="WP_011569706.1">
    <property type="nucleotide sequence ID" value="NC_008209.1"/>
</dbReference>
<evidence type="ECO:0000256" key="5">
    <source>
        <dbReference type="ARBA" id="ARBA00023002"/>
    </source>
</evidence>
<dbReference type="GO" id="GO:0016614">
    <property type="term" value="F:oxidoreductase activity, acting on CH-OH group of donors"/>
    <property type="evidence" value="ECO:0007669"/>
    <property type="project" value="InterPro"/>
</dbReference>